<dbReference type="Proteomes" id="UP000642910">
    <property type="component" value="Unassembled WGS sequence"/>
</dbReference>
<dbReference type="EMBL" id="JADPKZ010000046">
    <property type="protein sequence ID" value="MBF8378637.1"/>
    <property type="molecule type" value="Genomic_DNA"/>
</dbReference>
<dbReference type="InterPro" id="IPR009078">
    <property type="entry name" value="Ferritin-like_SF"/>
</dbReference>
<comment type="caution">
    <text evidence="4">The sequence shown here is derived from an EMBL/GenBank/DDBJ whole genome shotgun (WGS) entry which is preliminary data.</text>
</comment>
<evidence type="ECO:0000259" key="3">
    <source>
        <dbReference type="Pfam" id="PF00210"/>
    </source>
</evidence>
<dbReference type="PANTHER" id="PTHR42932:SF3">
    <property type="entry name" value="DNA PROTECTION DURING STARVATION PROTEIN"/>
    <property type="match status" value="1"/>
</dbReference>
<dbReference type="PIRSF" id="PIRSF005900">
    <property type="entry name" value="Dps"/>
    <property type="match status" value="1"/>
</dbReference>
<name>A0ABS0F5T0_9BACL</name>
<dbReference type="PANTHER" id="PTHR42932">
    <property type="entry name" value="GENERAL STRESS PROTEIN 20U"/>
    <property type="match status" value="1"/>
</dbReference>
<evidence type="ECO:0000256" key="2">
    <source>
        <dbReference type="RuleBase" id="RU003875"/>
    </source>
</evidence>
<organism evidence="4 5">
    <name type="scientific">Alicyclobacillus mali</name>
    <name type="common">ex Roth et al. 2021</name>
    <dbReference type="NCBI Taxonomy" id="1123961"/>
    <lineage>
        <taxon>Bacteria</taxon>
        <taxon>Bacillati</taxon>
        <taxon>Bacillota</taxon>
        <taxon>Bacilli</taxon>
        <taxon>Bacillales</taxon>
        <taxon>Alicyclobacillaceae</taxon>
        <taxon>Alicyclobacillus</taxon>
    </lineage>
</organism>
<evidence type="ECO:0000313" key="5">
    <source>
        <dbReference type="Proteomes" id="UP000642910"/>
    </source>
</evidence>
<feature type="domain" description="Ferritin/DPS" evidence="3">
    <location>
        <begin position="24"/>
        <end position="163"/>
    </location>
</feature>
<protein>
    <submittedName>
        <fullName evidence="4">DNA starvation/stationary phase protection protein Dps</fullName>
    </submittedName>
</protein>
<evidence type="ECO:0000256" key="1">
    <source>
        <dbReference type="ARBA" id="ARBA00009497"/>
    </source>
</evidence>
<dbReference type="Pfam" id="PF00210">
    <property type="entry name" value="Ferritin"/>
    <property type="match status" value="1"/>
</dbReference>
<dbReference type="NCBIfam" id="NF006975">
    <property type="entry name" value="PRK09448.1"/>
    <property type="match status" value="1"/>
</dbReference>
<gene>
    <name evidence="4" type="primary">dps</name>
    <name evidence="4" type="synonym">pexB</name>
    <name evidence="4" type="ORF">IW967_12305</name>
</gene>
<dbReference type="SUPFAM" id="SSF47240">
    <property type="entry name" value="Ferritin-like"/>
    <property type="match status" value="1"/>
</dbReference>
<dbReference type="PRINTS" id="PR01346">
    <property type="entry name" value="HELNAPAPROT"/>
</dbReference>
<evidence type="ECO:0000313" key="4">
    <source>
        <dbReference type="EMBL" id="MBF8378637.1"/>
    </source>
</evidence>
<comment type="similarity">
    <text evidence="1 2">Belongs to the Dps family.</text>
</comment>
<dbReference type="InterPro" id="IPR008331">
    <property type="entry name" value="Ferritin_DPS_dom"/>
</dbReference>
<reference evidence="4 5" key="1">
    <citation type="submission" date="2020-11" db="EMBL/GenBank/DDBJ databases">
        <title>Genomic insight of Alicyclobacillus mali FL 18 reveals a new arsenic-resistant strain, with potential in environmental biotechnology.</title>
        <authorList>
            <person name="Fiorentino G."/>
            <person name="Gallo G."/>
            <person name="Aulitto M."/>
        </authorList>
    </citation>
    <scope>NUCLEOTIDE SEQUENCE [LARGE SCALE GENOMIC DNA]</scope>
    <source>
        <strain evidence="4 5">FL 18</strain>
    </source>
</reference>
<dbReference type="InterPro" id="IPR023188">
    <property type="entry name" value="DPS_DNA-bd_CS"/>
</dbReference>
<keyword evidence="5" id="KW-1185">Reference proteome</keyword>
<dbReference type="PROSITE" id="PS00819">
    <property type="entry name" value="DPS_2"/>
    <property type="match status" value="1"/>
</dbReference>
<accession>A0ABS0F5T0</accession>
<dbReference type="InterPro" id="IPR002177">
    <property type="entry name" value="DPS_DNA-bd"/>
</dbReference>
<dbReference type="RefSeq" id="WP_067850166.1">
    <property type="nucleotide sequence ID" value="NZ_JADPKZ010000046.1"/>
</dbReference>
<proteinExistence type="inferred from homology"/>
<dbReference type="Gene3D" id="1.20.1260.10">
    <property type="match status" value="1"/>
</dbReference>
<dbReference type="InterPro" id="IPR012347">
    <property type="entry name" value="Ferritin-like"/>
</dbReference>
<sequence length="164" mass="18680">MATNVSQLKRTRIDLADDVKRRMIELLNTHVVHLTDLWNQTKLAHWNVRGPHFLSYHEMLDTLAAHLVEAIDDVAERATALGGVAGLPIQDLAAQTKLPKWDLSVTKDVEVLKALADRWAVVANEARKFIEESEEHDSDTADLFTEVSRQLDQDLWFLEAHIEH</sequence>
<dbReference type="CDD" id="cd01043">
    <property type="entry name" value="DPS"/>
    <property type="match status" value="1"/>
</dbReference>